<evidence type="ECO:0000256" key="1">
    <source>
        <dbReference type="SAM" id="Phobius"/>
    </source>
</evidence>
<dbReference type="AlphaFoldDB" id="A0A8H3XD09"/>
<dbReference type="EMBL" id="WTPW01001288">
    <property type="protein sequence ID" value="KAF0445071.1"/>
    <property type="molecule type" value="Genomic_DNA"/>
</dbReference>
<dbReference type="OrthoDB" id="2402481at2759"/>
<gene>
    <name evidence="2" type="ORF">F8M41_003260</name>
    <name evidence="3" type="ORF">F8M41_003262</name>
</gene>
<protein>
    <submittedName>
        <fullName evidence="3">Uncharacterized protein</fullName>
    </submittedName>
</protein>
<accession>A0A8H3XD09</accession>
<sequence>MNSIDCSKYIRNYLLAILFFVFFYINNIYGTQLTVDVPKGTHCFFGVYFPKDGGGNNTEFVHIIDWTVSESFCFGNSVPVQTNLDYQIRAYSGVPSDGVCTGICLANAANLIPTDNDLKNDIWKINITNFELC</sequence>
<dbReference type="Proteomes" id="UP000439903">
    <property type="component" value="Unassembled WGS sequence"/>
</dbReference>
<comment type="caution">
    <text evidence="3">The sequence shown here is derived from an EMBL/GenBank/DDBJ whole genome shotgun (WGS) entry which is preliminary data.</text>
</comment>
<keyword evidence="1" id="KW-0812">Transmembrane</keyword>
<feature type="transmembrane region" description="Helical" evidence="1">
    <location>
        <begin position="12"/>
        <end position="29"/>
    </location>
</feature>
<evidence type="ECO:0000313" key="4">
    <source>
        <dbReference type="Proteomes" id="UP000439903"/>
    </source>
</evidence>
<organism evidence="3 4">
    <name type="scientific">Gigaspora margarita</name>
    <dbReference type="NCBI Taxonomy" id="4874"/>
    <lineage>
        <taxon>Eukaryota</taxon>
        <taxon>Fungi</taxon>
        <taxon>Fungi incertae sedis</taxon>
        <taxon>Mucoromycota</taxon>
        <taxon>Glomeromycotina</taxon>
        <taxon>Glomeromycetes</taxon>
        <taxon>Diversisporales</taxon>
        <taxon>Gigasporaceae</taxon>
        <taxon>Gigaspora</taxon>
    </lineage>
</organism>
<reference evidence="3 4" key="1">
    <citation type="journal article" date="2019" name="Environ. Microbiol.">
        <title>At the nexus of three kingdoms: the genome of the mycorrhizal fungus Gigaspora margarita provides insights into plant, endobacterial and fungal interactions.</title>
        <authorList>
            <person name="Venice F."/>
            <person name="Ghignone S."/>
            <person name="Salvioli di Fossalunga A."/>
            <person name="Amselem J."/>
            <person name="Novero M."/>
            <person name="Xianan X."/>
            <person name="Sedzielewska Toro K."/>
            <person name="Morin E."/>
            <person name="Lipzen A."/>
            <person name="Grigoriev I.V."/>
            <person name="Henrissat B."/>
            <person name="Martin F.M."/>
            <person name="Bonfante P."/>
        </authorList>
    </citation>
    <scope>NUCLEOTIDE SEQUENCE [LARGE SCALE GENOMIC DNA]</scope>
    <source>
        <strain evidence="3 4">BEG34</strain>
    </source>
</reference>
<evidence type="ECO:0000313" key="3">
    <source>
        <dbReference type="EMBL" id="KAF0445073.1"/>
    </source>
</evidence>
<keyword evidence="4" id="KW-1185">Reference proteome</keyword>
<dbReference type="EMBL" id="WTPW01001288">
    <property type="protein sequence ID" value="KAF0445073.1"/>
    <property type="molecule type" value="Genomic_DNA"/>
</dbReference>
<keyword evidence="1" id="KW-0472">Membrane</keyword>
<evidence type="ECO:0000313" key="2">
    <source>
        <dbReference type="EMBL" id="KAF0445071.1"/>
    </source>
</evidence>
<name>A0A8H3XD09_GIGMA</name>
<proteinExistence type="predicted"/>
<keyword evidence="1" id="KW-1133">Transmembrane helix</keyword>